<keyword evidence="4" id="KW-1185">Reference proteome</keyword>
<evidence type="ECO:0000256" key="1">
    <source>
        <dbReference type="SAM" id="MobiDB-lite"/>
    </source>
</evidence>
<reference evidence="3 4" key="1">
    <citation type="submission" date="2018-07" db="EMBL/GenBank/DDBJ databases">
        <title>The genomes of Aspergillus section Nigri reveals drivers in fungal speciation.</title>
        <authorList>
            <consortium name="DOE Joint Genome Institute"/>
            <person name="Vesth T.C."/>
            <person name="Nybo J."/>
            <person name="Theobald S."/>
            <person name="Brandl J."/>
            <person name="Frisvad J.C."/>
            <person name="Nielsen K.F."/>
            <person name="Lyhne E.K."/>
            <person name="Kogle M.E."/>
            <person name="Kuo A."/>
            <person name="Riley R."/>
            <person name="Clum A."/>
            <person name="Nolan M."/>
            <person name="Lipzen A."/>
            <person name="Salamov A."/>
            <person name="Henrissat B."/>
            <person name="Wiebenga A."/>
            <person name="De vries R.P."/>
            <person name="Grigoriev I.V."/>
            <person name="Mortensen U.H."/>
            <person name="Andersen M.R."/>
            <person name="Baker S.E."/>
        </authorList>
    </citation>
    <scope>NUCLEOTIDE SEQUENCE [LARGE SCALE GENOMIC DNA]</scope>
    <source>
        <strain evidence="3 4">CBS 139.54b</strain>
    </source>
</reference>
<dbReference type="RefSeq" id="XP_026627348.1">
    <property type="nucleotide sequence ID" value="XM_026765796.1"/>
</dbReference>
<proteinExistence type="predicted"/>
<evidence type="ECO:0000313" key="3">
    <source>
        <dbReference type="EMBL" id="RDH34326.1"/>
    </source>
</evidence>
<feature type="region of interest" description="Disordered" evidence="1">
    <location>
        <begin position="47"/>
        <end position="83"/>
    </location>
</feature>
<feature type="transmembrane region" description="Helical" evidence="2">
    <location>
        <begin position="152"/>
        <end position="172"/>
    </location>
</feature>
<feature type="compositionally biased region" description="Pro residues" evidence="1">
    <location>
        <begin position="65"/>
        <end position="74"/>
    </location>
</feature>
<gene>
    <name evidence="3" type="ORF">BDQ94DRAFT_141289</name>
</gene>
<accession>A0A3F3Q6G1</accession>
<dbReference type="EMBL" id="KZ852043">
    <property type="protein sequence ID" value="RDH34326.1"/>
    <property type="molecule type" value="Genomic_DNA"/>
</dbReference>
<organism evidence="3 4">
    <name type="scientific">Aspergillus welwitschiae</name>
    <dbReference type="NCBI Taxonomy" id="1341132"/>
    <lineage>
        <taxon>Eukaryota</taxon>
        <taxon>Fungi</taxon>
        <taxon>Dikarya</taxon>
        <taxon>Ascomycota</taxon>
        <taxon>Pezizomycotina</taxon>
        <taxon>Eurotiomycetes</taxon>
        <taxon>Eurotiomycetidae</taxon>
        <taxon>Eurotiales</taxon>
        <taxon>Aspergillaceae</taxon>
        <taxon>Aspergillus</taxon>
        <taxon>Aspergillus subgen. Circumdati</taxon>
    </lineage>
</organism>
<keyword evidence="2" id="KW-0472">Membrane</keyword>
<dbReference type="Proteomes" id="UP000253729">
    <property type="component" value="Unassembled WGS sequence"/>
</dbReference>
<dbReference type="GeneID" id="38134152"/>
<sequence length="179" mass="20074">MHCAPNPSFPLTTQLRIRLTQAAPFPRIVDSTPIIFHQIYPKSKIKEQTNASTLPENTSQIKMGLPPPTEPTPPYEETESTSRHNHKYTTLTQANDDPEIQLPSFHEHDHGDGPTTSLIPGATPQEHSHCEVCERTIIRRERRQAHADCCRIVAMVFVVMFVCMMILGIVIAKAASGRK</sequence>
<evidence type="ECO:0000256" key="2">
    <source>
        <dbReference type="SAM" id="Phobius"/>
    </source>
</evidence>
<evidence type="ECO:0000313" key="4">
    <source>
        <dbReference type="Proteomes" id="UP000253729"/>
    </source>
</evidence>
<dbReference type="AlphaFoldDB" id="A0A3F3Q6G1"/>
<name>A0A3F3Q6G1_9EURO</name>
<keyword evidence="2" id="KW-0812">Transmembrane</keyword>
<protein>
    <submittedName>
        <fullName evidence="3">Uncharacterized protein</fullName>
    </submittedName>
</protein>
<feature type="compositionally biased region" description="Polar residues" evidence="1">
    <location>
        <begin position="48"/>
        <end position="61"/>
    </location>
</feature>
<keyword evidence="2" id="KW-1133">Transmembrane helix</keyword>